<sequence length="1672" mass="182150">MEKVLDAWDPMAEDFQDRRINSYREGVGQDLQHRDQSDASRNGTDGGYKPVTLYVSNIPLEVDETALKHIFIQEGKVAKVSIPEQSADNAAKFGSKIGFVTMDNTRGAQAAIEKLHGYQLKNKNLSVRVKLSKEELTRKKENHAREEEYVRKFTTGRPNGNADGSHPRMQQSGASGSFARNHGPYGDSASVNGDLMVTLENGSGRRVQDRAPHYSGGRGAAAFRGAGRGGSSMYIPQTSHLGRSPASVAGIDSTIVNQCGACHNPATLRCQACKSVYYCNAHCQATHWGVHKQVCIYEQRASAPPVNRNALLATPDFENMQVDVSEAFVENNQQYLREWIQSVDVRSEKSNSSGGQGPTTRPKFLSTSTKKPNDQGSKAGGKQGPGAMQEGQPQPGMNRPSPRKQDGPGVAPFSGSRPGFNPPSVAEEGRKEPSQQHQGQQRPHQLAEGSKDARPGPFQQGREQLEKSKDAMPGQFQQRREQPGPEQRRGGPGSDGDKPGQFRRNNENRNQQREFQDSQKNSSGSEQEGPAKLKQQRGGAGPQRGGYSGPRDRTDQPRRDGQGPQQRRGGPDQFDGQRSDGQGQQQRERGIENNRPGQFQQRDGKRGSPKQNQGPNFKQRERGNDNNNNRNNNEPSAPRNYPRSPPKPKEQSWKDKAPAASLKEASPAAQAAPVTSPASVVTTPQSPALSSLADALVTTPQSPALSSLADTLVTTPQSPALSSLADALVTTPQSPALSSLADALELNKPYTAVVTHMDSPQSFWVQVELCAHILTSVAEAANEYTGRTNPASAAAAGQKFLSEFMGDLARVQVVSVAGKNVKVFYTDFGNSEDKQVSGLLPLPAQIADLPAAAIECSLQVVPASGTGWCAEVVDQIRELFGETEVCTLIPLRKVGGAVEVSLVRKEDELDATSALLTTGLGMVPTAPETPKVLALPQRVMVVNLHNTMEKLSVGQHLDLLLLETASPVDIFTRISSLEETFGKFSDKMMADYRASPEVPYVPVVGELVASRFSLNQVWYRAEVLEVDSSKEEAALFYVDFGNKESLPFKELRAIKPEYAADVPIHGFHSAVGGISLPAGSQWSEEHIEIYVTCLNKYLHKQEEYTRCSVVVESIKDKVVWVDMVREGLQQTLSEDLSQQIEGSKLPEPILPQVVPSSPSAATASLTAMPFLENFSPKQAQAASASSPASASGNLPVVLGLASLPLGESVVCGIQEIVSCQEFYVNQKEAEDNLNMLREKLNSFCGELAEEQPEAVQQVSKGNHVLVQFSADNEWYRGRVEQVSEDGKKCRVFFVDYGNAEDKDVASLKALPPNFKQIPAQAITCKLAGVPPPVPEEVELRFKSSCLQTEVNIKAVGKQDDERYDERYFVEVSTLDNRSITGILGIQSGRKGAQRKLDSSRQPSTSDESRPTSEGLVTCALAAANTPTPVSNQKSPRQVSASPPCADVHVPLRRDCLQQELFHSQEIMITHVVNPHHFYVMTTDQYLAQHAPEGMVTQLQALNTSPQPLGRPPIVGELLCGLFFNAWYRCEVVEVMSPKVRVNFFDYGNEAVVELSELTPLPHTLCETYPLGTFRCSLHGIKPEGGATWDEETISMIKVLLENQFFSLDVKSQEGDVHQVSLTKQPEDWDMGQKLLDSGKAVAAAPAQTNAAKAALLKQMQELQAKLAAMGDA</sequence>
<evidence type="ECO:0000259" key="9">
    <source>
        <dbReference type="PROSITE" id="PS50304"/>
    </source>
</evidence>
<keyword evidence="5" id="KW-0694">RNA-binding</keyword>
<dbReference type="Pfam" id="PF00076">
    <property type="entry name" value="RRM_1"/>
    <property type="match status" value="1"/>
</dbReference>
<feature type="compositionally biased region" description="Gly residues" evidence="7">
    <location>
        <begin position="538"/>
        <end position="548"/>
    </location>
</feature>
<feature type="compositionally biased region" description="Polar residues" evidence="7">
    <location>
        <begin position="365"/>
        <end position="376"/>
    </location>
</feature>
<feature type="compositionally biased region" description="Basic and acidic residues" evidence="7">
    <location>
        <begin position="550"/>
        <end position="561"/>
    </location>
</feature>
<comment type="caution">
    <text evidence="11">The sequence shown here is derived from an EMBL/GenBank/DDBJ whole genome shotgun (WGS) entry which is preliminary data.</text>
</comment>
<dbReference type="FunFam" id="2.30.30.140:FF:000018">
    <property type="entry name" value="Serine/threonine-protein kinase 31"/>
    <property type="match status" value="2"/>
</dbReference>
<accession>A0AAN9BPU8</accession>
<dbReference type="Pfam" id="PF01753">
    <property type="entry name" value="zf-MYND"/>
    <property type="match status" value="1"/>
</dbReference>
<evidence type="ECO:0008006" key="13">
    <source>
        <dbReference type="Google" id="ProtNLM"/>
    </source>
</evidence>
<keyword evidence="12" id="KW-1185">Reference proteome</keyword>
<feature type="compositionally biased region" description="Low complexity" evidence="7">
    <location>
        <begin position="562"/>
        <end position="585"/>
    </location>
</feature>
<dbReference type="Gene3D" id="2.40.50.90">
    <property type="match status" value="3"/>
</dbReference>
<evidence type="ECO:0000256" key="3">
    <source>
        <dbReference type="ARBA" id="ARBA00022833"/>
    </source>
</evidence>
<dbReference type="Gene3D" id="6.10.140.2220">
    <property type="match status" value="1"/>
</dbReference>
<evidence type="ECO:0000313" key="12">
    <source>
        <dbReference type="Proteomes" id="UP001374579"/>
    </source>
</evidence>
<evidence type="ECO:0000256" key="4">
    <source>
        <dbReference type="PROSITE-ProRule" id="PRU00134"/>
    </source>
</evidence>
<feature type="compositionally biased region" description="Polar residues" evidence="7">
    <location>
        <begin position="676"/>
        <end position="685"/>
    </location>
</feature>
<dbReference type="InterPro" id="IPR035979">
    <property type="entry name" value="RBD_domain_sf"/>
</dbReference>
<dbReference type="PROSITE" id="PS50102">
    <property type="entry name" value="RRM"/>
    <property type="match status" value="1"/>
</dbReference>
<dbReference type="PANTHER" id="PTHR22948:SF76">
    <property type="entry name" value="FI20010P1-RELATED"/>
    <property type="match status" value="1"/>
</dbReference>
<evidence type="ECO:0000256" key="1">
    <source>
        <dbReference type="ARBA" id="ARBA00022723"/>
    </source>
</evidence>
<protein>
    <recommendedName>
        <fullName evidence="13">Tudor domain-containing protein 1</fullName>
    </recommendedName>
</protein>
<dbReference type="SUPFAM" id="SSF54928">
    <property type="entry name" value="RNA-binding domain, RBD"/>
    <property type="match status" value="1"/>
</dbReference>
<keyword evidence="6" id="KW-0175">Coiled coil</keyword>
<dbReference type="PROSITE" id="PS01360">
    <property type="entry name" value="ZF_MYND_1"/>
    <property type="match status" value="1"/>
</dbReference>
<feature type="domain" description="Tudor" evidence="9">
    <location>
        <begin position="1001"/>
        <end position="1061"/>
    </location>
</feature>
<dbReference type="EMBL" id="JBAMIC010000003">
    <property type="protein sequence ID" value="KAK7109041.1"/>
    <property type="molecule type" value="Genomic_DNA"/>
</dbReference>
<feature type="domain" description="Tudor" evidence="9">
    <location>
        <begin position="1257"/>
        <end position="1317"/>
    </location>
</feature>
<dbReference type="InterPro" id="IPR050621">
    <property type="entry name" value="Tudor_domain_containing"/>
</dbReference>
<reference evidence="11 12" key="1">
    <citation type="submission" date="2024-02" db="EMBL/GenBank/DDBJ databases">
        <title>Chromosome-scale genome assembly of the rough periwinkle Littorina saxatilis.</title>
        <authorList>
            <person name="De Jode A."/>
            <person name="Faria R."/>
            <person name="Formenti G."/>
            <person name="Sims Y."/>
            <person name="Smith T.P."/>
            <person name="Tracey A."/>
            <person name="Wood J.M.D."/>
            <person name="Zagrodzka Z.B."/>
            <person name="Johannesson K."/>
            <person name="Butlin R.K."/>
            <person name="Leder E.H."/>
        </authorList>
    </citation>
    <scope>NUCLEOTIDE SEQUENCE [LARGE SCALE GENOMIC DNA]</scope>
    <source>
        <strain evidence="11">Snail1</strain>
        <tissue evidence="11">Muscle</tissue>
    </source>
</reference>
<feature type="domain" description="Tudor" evidence="9">
    <location>
        <begin position="1511"/>
        <end position="1567"/>
    </location>
</feature>
<evidence type="ECO:0000256" key="7">
    <source>
        <dbReference type="SAM" id="MobiDB-lite"/>
    </source>
</evidence>
<evidence type="ECO:0000259" key="8">
    <source>
        <dbReference type="PROSITE" id="PS50102"/>
    </source>
</evidence>
<proteinExistence type="predicted"/>
<dbReference type="CDD" id="cd00590">
    <property type="entry name" value="RRM_SF"/>
    <property type="match status" value="1"/>
</dbReference>
<organism evidence="11 12">
    <name type="scientific">Littorina saxatilis</name>
    <dbReference type="NCBI Taxonomy" id="31220"/>
    <lineage>
        <taxon>Eukaryota</taxon>
        <taxon>Metazoa</taxon>
        <taxon>Spiralia</taxon>
        <taxon>Lophotrochozoa</taxon>
        <taxon>Mollusca</taxon>
        <taxon>Gastropoda</taxon>
        <taxon>Caenogastropoda</taxon>
        <taxon>Littorinimorpha</taxon>
        <taxon>Littorinoidea</taxon>
        <taxon>Littorinidae</taxon>
        <taxon>Littorina</taxon>
    </lineage>
</organism>
<dbReference type="GO" id="GO:0008270">
    <property type="term" value="F:zinc ion binding"/>
    <property type="evidence" value="ECO:0007669"/>
    <property type="project" value="UniProtKB-KW"/>
</dbReference>
<dbReference type="SUPFAM" id="SSF144232">
    <property type="entry name" value="HIT/MYND zinc finger-like"/>
    <property type="match status" value="1"/>
</dbReference>
<feature type="coiled-coil region" evidence="6">
    <location>
        <begin position="1219"/>
        <end position="1246"/>
    </location>
</feature>
<evidence type="ECO:0000256" key="2">
    <source>
        <dbReference type="ARBA" id="ARBA00022771"/>
    </source>
</evidence>
<dbReference type="SUPFAM" id="SSF63748">
    <property type="entry name" value="Tudor/PWWP/MBT"/>
    <property type="match status" value="4"/>
</dbReference>
<evidence type="ECO:0000259" key="10">
    <source>
        <dbReference type="PROSITE" id="PS50865"/>
    </source>
</evidence>
<dbReference type="Proteomes" id="UP001374579">
    <property type="component" value="Unassembled WGS sequence"/>
</dbReference>
<keyword evidence="2 4" id="KW-0863">Zinc-finger</keyword>
<evidence type="ECO:0000256" key="6">
    <source>
        <dbReference type="SAM" id="Coils"/>
    </source>
</evidence>
<feature type="compositionally biased region" description="Basic and acidic residues" evidence="7">
    <location>
        <begin position="478"/>
        <end position="517"/>
    </location>
</feature>
<gene>
    <name evidence="11" type="ORF">V1264_013157</name>
</gene>
<feature type="domain" description="MYND-type" evidence="10">
    <location>
        <begin position="259"/>
        <end position="295"/>
    </location>
</feature>
<dbReference type="SMART" id="SM00360">
    <property type="entry name" value="RRM"/>
    <property type="match status" value="1"/>
</dbReference>
<dbReference type="InterPro" id="IPR035437">
    <property type="entry name" value="SNase_OB-fold_sf"/>
</dbReference>
<dbReference type="PROSITE" id="PS50304">
    <property type="entry name" value="TUDOR"/>
    <property type="match status" value="3"/>
</dbReference>
<feature type="region of interest" description="Disordered" evidence="7">
    <location>
        <begin position="25"/>
        <end position="46"/>
    </location>
</feature>
<dbReference type="PROSITE" id="PS50865">
    <property type="entry name" value="ZF_MYND_2"/>
    <property type="match status" value="1"/>
</dbReference>
<feature type="region of interest" description="Disordered" evidence="7">
    <location>
        <begin position="346"/>
        <end position="685"/>
    </location>
</feature>
<feature type="compositionally biased region" description="Basic and acidic residues" evidence="7">
    <location>
        <begin position="647"/>
        <end position="657"/>
    </location>
</feature>
<keyword evidence="3" id="KW-0862">Zinc</keyword>
<name>A0AAN9BPU8_9CAEN</name>
<dbReference type="Gene3D" id="2.30.30.140">
    <property type="match status" value="4"/>
</dbReference>
<dbReference type="PANTHER" id="PTHR22948">
    <property type="entry name" value="TUDOR DOMAIN CONTAINING PROTEIN"/>
    <property type="match status" value="1"/>
</dbReference>
<feature type="region of interest" description="Disordered" evidence="7">
    <location>
        <begin position="1390"/>
        <end position="1413"/>
    </location>
</feature>
<dbReference type="SMART" id="SM00333">
    <property type="entry name" value="TUDOR"/>
    <property type="match status" value="4"/>
</dbReference>
<dbReference type="Gene3D" id="3.30.70.330">
    <property type="match status" value="1"/>
</dbReference>
<dbReference type="InterPro" id="IPR002893">
    <property type="entry name" value="Znf_MYND"/>
</dbReference>
<keyword evidence="1" id="KW-0479">Metal-binding</keyword>
<feature type="region of interest" description="Disordered" evidence="7">
    <location>
        <begin position="153"/>
        <end position="185"/>
    </location>
</feature>
<dbReference type="InterPro" id="IPR002999">
    <property type="entry name" value="Tudor"/>
</dbReference>
<dbReference type="InterPro" id="IPR012677">
    <property type="entry name" value="Nucleotide-bd_a/b_plait_sf"/>
</dbReference>
<dbReference type="Pfam" id="PF00567">
    <property type="entry name" value="TUDOR"/>
    <property type="match status" value="4"/>
</dbReference>
<feature type="domain" description="RRM" evidence="8">
    <location>
        <begin position="51"/>
        <end position="134"/>
    </location>
</feature>
<dbReference type="InterPro" id="IPR000504">
    <property type="entry name" value="RRM_dom"/>
</dbReference>
<dbReference type="GO" id="GO:0003723">
    <property type="term" value="F:RNA binding"/>
    <property type="evidence" value="ECO:0007669"/>
    <property type="project" value="UniProtKB-UniRule"/>
</dbReference>
<feature type="compositionally biased region" description="Low complexity" evidence="7">
    <location>
        <begin position="435"/>
        <end position="444"/>
    </location>
</feature>
<evidence type="ECO:0000256" key="5">
    <source>
        <dbReference type="PROSITE-ProRule" id="PRU00176"/>
    </source>
</evidence>
<evidence type="ECO:0000313" key="11">
    <source>
        <dbReference type="EMBL" id="KAK7109041.1"/>
    </source>
</evidence>